<organism evidence="1 2">
    <name type="scientific">Ilyodon furcidens</name>
    <name type="common">goldbreast splitfin</name>
    <dbReference type="NCBI Taxonomy" id="33524"/>
    <lineage>
        <taxon>Eukaryota</taxon>
        <taxon>Metazoa</taxon>
        <taxon>Chordata</taxon>
        <taxon>Craniata</taxon>
        <taxon>Vertebrata</taxon>
        <taxon>Euteleostomi</taxon>
        <taxon>Actinopterygii</taxon>
        <taxon>Neopterygii</taxon>
        <taxon>Teleostei</taxon>
        <taxon>Neoteleostei</taxon>
        <taxon>Acanthomorphata</taxon>
        <taxon>Ovalentaria</taxon>
        <taxon>Atherinomorphae</taxon>
        <taxon>Cyprinodontiformes</taxon>
        <taxon>Goodeidae</taxon>
        <taxon>Ilyodon</taxon>
    </lineage>
</organism>
<evidence type="ECO:0000313" key="2">
    <source>
        <dbReference type="Proteomes" id="UP001482620"/>
    </source>
</evidence>
<keyword evidence="2" id="KW-1185">Reference proteome</keyword>
<proteinExistence type="predicted"/>
<dbReference type="EMBL" id="JAHRIQ010047424">
    <property type="protein sequence ID" value="MEQ2236492.1"/>
    <property type="molecule type" value="Genomic_DNA"/>
</dbReference>
<reference evidence="1 2" key="1">
    <citation type="submission" date="2021-06" db="EMBL/GenBank/DDBJ databases">
        <authorList>
            <person name="Palmer J.M."/>
        </authorList>
    </citation>
    <scope>NUCLEOTIDE SEQUENCE [LARGE SCALE GENOMIC DNA]</scope>
    <source>
        <strain evidence="2">if_2019</strain>
        <tissue evidence="1">Muscle</tissue>
    </source>
</reference>
<gene>
    <name evidence="1" type="ORF">ILYODFUR_013379</name>
</gene>
<dbReference type="Proteomes" id="UP001482620">
    <property type="component" value="Unassembled WGS sequence"/>
</dbReference>
<name>A0ABV0TU98_9TELE</name>
<protein>
    <submittedName>
        <fullName evidence="1">Uncharacterized protein</fullName>
    </submittedName>
</protein>
<evidence type="ECO:0000313" key="1">
    <source>
        <dbReference type="EMBL" id="MEQ2236492.1"/>
    </source>
</evidence>
<accession>A0ABV0TU98</accession>
<sequence length="76" mass="8792">MCHHSHFTAVTVIPHQALLATKTTESQGFAQVLRMVFGGHVFLCMRLQKWGHVQDTIYEPCMVWNPRKPYQDPARL</sequence>
<comment type="caution">
    <text evidence="1">The sequence shown here is derived from an EMBL/GenBank/DDBJ whole genome shotgun (WGS) entry which is preliminary data.</text>
</comment>